<reference evidence="12 13" key="2">
    <citation type="submission" date="2018-08" db="EMBL/GenBank/DDBJ databases">
        <title>Aphanomyces genome sequencing and annotation.</title>
        <authorList>
            <person name="Minardi D."/>
            <person name="Oidtmann B."/>
            <person name="Van Der Giezen M."/>
            <person name="Studholme D.J."/>
        </authorList>
    </citation>
    <scope>NUCLEOTIDE SEQUENCE [LARGE SCALE GENOMIC DNA]</scope>
    <source>
        <strain evidence="9 14">197901</strain>
        <strain evidence="7 16">D2</strain>
        <strain evidence="10 19">FDL457</strain>
        <strain evidence="5 12">Kv</strain>
        <strain evidence="6 13">SA</strain>
        <strain evidence="8 18">Si</strain>
        <strain evidence="4 15">Yx</strain>
    </source>
</reference>
<evidence type="ECO:0000256" key="1">
    <source>
        <dbReference type="SAM" id="Phobius"/>
    </source>
</evidence>
<keyword evidence="1" id="KW-0472">Membrane</keyword>
<name>A0A397FAE7_APHAT</name>
<proteinExistence type="predicted"/>
<dbReference type="Proteomes" id="UP000275652">
    <property type="component" value="Unassembled WGS sequence"/>
</dbReference>
<dbReference type="Proteomes" id="UP000265716">
    <property type="component" value="Unassembled WGS sequence"/>
</dbReference>
<dbReference type="EMBL" id="QUTD01005374">
    <property type="protein sequence ID" value="RHY62319.1"/>
    <property type="molecule type" value="Genomic_DNA"/>
</dbReference>
<gene>
    <name evidence="3" type="ORF">AaE_013554</name>
    <name evidence="4" type="ORF">DYB25_001780</name>
    <name evidence="10" type="ORF">DYB26_001582</name>
    <name evidence="11" type="ORF">DYB28_004890</name>
    <name evidence="7" type="ORF">DYB30_001695</name>
    <name evidence="9" type="ORF">DYB31_000940</name>
    <name evidence="8" type="ORF">DYB34_001557</name>
    <name evidence="5" type="ORF">DYB36_002652</name>
    <name evidence="6" type="ORF">DYB38_000605</name>
</gene>
<feature type="signal peptide" evidence="2">
    <location>
        <begin position="1"/>
        <end position="23"/>
    </location>
</feature>
<dbReference type="EMBL" id="QUTF01011622">
    <property type="protein sequence ID" value="RHZ27682.1"/>
    <property type="molecule type" value="Genomic_DNA"/>
</dbReference>
<dbReference type="EMBL" id="QUTI01005261">
    <property type="protein sequence ID" value="RLO13534.1"/>
    <property type="molecule type" value="Genomic_DNA"/>
</dbReference>
<evidence type="ECO:0000313" key="3">
    <source>
        <dbReference type="EMBL" id="KAF0707561.1"/>
    </source>
</evidence>
<dbReference type="Proteomes" id="UP000286510">
    <property type="component" value="Unassembled WGS sequence"/>
</dbReference>
<evidence type="ECO:0000313" key="8">
    <source>
        <dbReference type="EMBL" id="RHY63618.1"/>
    </source>
</evidence>
<dbReference type="EMBL" id="QUSZ01005926">
    <property type="protein sequence ID" value="RHY07630.1"/>
    <property type="molecule type" value="Genomic_DNA"/>
</dbReference>
<dbReference type="AlphaFoldDB" id="A0A397FAE7"/>
<reference evidence="11 17" key="1">
    <citation type="journal article" date="2018" name="J. Invertebr. Pathol.">
        <title>New genotyping method for the causative agent of crayfish plague (Aphanomyces astaci) based on whole genome data.</title>
        <authorList>
            <person name="Minardi D."/>
            <person name="Studholme D.J."/>
            <person name="van der Giezen M."/>
            <person name="Pretto T."/>
            <person name="Oidtmann B."/>
        </authorList>
    </citation>
    <scope>NUCLEOTIDE SEQUENCE [LARGE SCALE GENOMIC DNA]</scope>
    <source>
        <strain evidence="11 17">KB13</strain>
    </source>
</reference>
<evidence type="ECO:0000313" key="15">
    <source>
        <dbReference type="Proteomes" id="UP000266239"/>
    </source>
</evidence>
<keyword evidence="1" id="KW-1133">Transmembrane helix</keyword>
<dbReference type="EMBL" id="QUTE01008661">
    <property type="protein sequence ID" value="RHZ23433.1"/>
    <property type="molecule type" value="Genomic_DNA"/>
</dbReference>
<evidence type="ECO:0000313" key="7">
    <source>
        <dbReference type="EMBL" id="RHY62319.1"/>
    </source>
</evidence>
<evidence type="ECO:0000313" key="20">
    <source>
        <dbReference type="Proteomes" id="UP000469452"/>
    </source>
</evidence>
<dbReference type="EMBL" id="VJMI01019355">
    <property type="protein sequence ID" value="KAF0707561.1"/>
    <property type="molecule type" value="Genomic_DNA"/>
</dbReference>
<evidence type="ECO:0000313" key="9">
    <source>
        <dbReference type="EMBL" id="RHZ23433.1"/>
    </source>
</evidence>
<evidence type="ECO:0000313" key="4">
    <source>
        <dbReference type="EMBL" id="RHY03224.1"/>
    </source>
</evidence>
<keyword evidence="1" id="KW-0812">Transmembrane</keyword>
<keyword evidence="2" id="KW-0732">Signal</keyword>
<dbReference type="PANTHER" id="PTHR35465:SF1">
    <property type="entry name" value="PHOSPHATIDYLINOSITOL-GLYCAN BIOSYNTHESIS CLASS X PROTEIN"/>
    <property type="match status" value="1"/>
</dbReference>
<protein>
    <recommendedName>
        <fullName evidence="21">GOLD domain-containing protein</fullName>
    </recommendedName>
</protein>
<evidence type="ECO:0000256" key="2">
    <source>
        <dbReference type="SAM" id="SignalP"/>
    </source>
</evidence>
<dbReference type="Proteomes" id="UP000469452">
    <property type="component" value="Unassembled WGS sequence"/>
</dbReference>
<dbReference type="Proteomes" id="UP000283543">
    <property type="component" value="Unassembled WGS sequence"/>
</dbReference>
<evidence type="ECO:0000313" key="17">
    <source>
        <dbReference type="Proteomes" id="UP000275652"/>
    </source>
</evidence>
<dbReference type="EMBL" id="QUTC01007556">
    <property type="protein sequence ID" value="RHY47304.1"/>
    <property type="molecule type" value="Genomic_DNA"/>
</dbReference>
<dbReference type="VEuPathDB" id="FungiDB:H257_05845"/>
<evidence type="ECO:0000313" key="16">
    <source>
        <dbReference type="Proteomes" id="UP000266643"/>
    </source>
</evidence>
<feature type="transmembrane region" description="Helical" evidence="1">
    <location>
        <begin position="156"/>
        <end position="175"/>
    </location>
</feature>
<dbReference type="PANTHER" id="PTHR35465">
    <property type="entry name" value="CAVEOLIN-1 PROTEIN"/>
    <property type="match status" value="1"/>
</dbReference>
<dbReference type="Proteomes" id="UP000266239">
    <property type="component" value="Unassembled WGS sequence"/>
</dbReference>
<reference evidence="3 20" key="3">
    <citation type="submission" date="2019-06" db="EMBL/GenBank/DDBJ databases">
        <title>Genomics analysis of Aphanomyces spp. identifies a new class of oomycete effector associated with host adaptation.</title>
        <authorList>
            <person name="Gaulin E."/>
        </authorList>
    </citation>
    <scope>NUCLEOTIDE SEQUENCE [LARGE SCALE GENOMIC DNA]</scope>
    <source>
        <strain evidence="3 20">E</strain>
    </source>
</reference>
<sequence>MMAPSWVLLVAAVATVLLHSVYASSNAAVLYPNQLQTHQVIYPNQPVVYELRTDADVSYEVKLSYRATTPSKFTLRILDSTEGLHKDRAQYKNMRRILNTEKTFVRGIADKISYVQVSMQVEGISYLLTQAEMDARRTEFDILLEDVVLQVLPRSAIPLIVVAVILLLLMFVCVYPRVMQLLSPDNVIMKSH</sequence>
<evidence type="ECO:0000313" key="18">
    <source>
        <dbReference type="Proteomes" id="UP000283543"/>
    </source>
</evidence>
<evidence type="ECO:0000313" key="6">
    <source>
        <dbReference type="EMBL" id="RHY47304.1"/>
    </source>
</evidence>
<evidence type="ECO:0000313" key="14">
    <source>
        <dbReference type="Proteomes" id="UP000266196"/>
    </source>
</evidence>
<evidence type="ECO:0008006" key="21">
    <source>
        <dbReference type="Google" id="ProtNLM"/>
    </source>
</evidence>
<comment type="caution">
    <text evidence="9">The sequence shown here is derived from an EMBL/GenBank/DDBJ whole genome shotgun (WGS) entry which is preliminary data.</text>
</comment>
<evidence type="ECO:0000313" key="13">
    <source>
        <dbReference type="Proteomes" id="UP000265716"/>
    </source>
</evidence>
<accession>A0A397FAE7</accession>
<feature type="chain" id="PRO_5040068832" description="GOLD domain-containing protein" evidence="2">
    <location>
        <begin position="24"/>
        <end position="192"/>
    </location>
</feature>
<dbReference type="EMBL" id="QUTA01008584">
    <property type="protein sequence ID" value="RHY03224.1"/>
    <property type="molecule type" value="Genomic_DNA"/>
</dbReference>
<dbReference type="Proteomes" id="UP000266643">
    <property type="component" value="Unassembled WGS sequence"/>
</dbReference>
<evidence type="ECO:0000313" key="12">
    <source>
        <dbReference type="Proteomes" id="UP000265427"/>
    </source>
</evidence>
<dbReference type="Proteomes" id="UP000266196">
    <property type="component" value="Unassembled WGS sequence"/>
</dbReference>
<evidence type="ECO:0000313" key="5">
    <source>
        <dbReference type="EMBL" id="RHY07630.1"/>
    </source>
</evidence>
<evidence type="ECO:0000313" key="19">
    <source>
        <dbReference type="Proteomes" id="UP000286510"/>
    </source>
</evidence>
<organism evidence="9 14">
    <name type="scientific">Aphanomyces astaci</name>
    <name type="common">Crayfish plague agent</name>
    <dbReference type="NCBI Taxonomy" id="112090"/>
    <lineage>
        <taxon>Eukaryota</taxon>
        <taxon>Sar</taxon>
        <taxon>Stramenopiles</taxon>
        <taxon>Oomycota</taxon>
        <taxon>Saprolegniomycetes</taxon>
        <taxon>Saprolegniales</taxon>
        <taxon>Verrucalvaceae</taxon>
        <taxon>Aphanomyces</taxon>
    </lineage>
</organism>
<evidence type="ECO:0000313" key="10">
    <source>
        <dbReference type="EMBL" id="RHZ27682.1"/>
    </source>
</evidence>
<evidence type="ECO:0000313" key="11">
    <source>
        <dbReference type="EMBL" id="RLO13534.1"/>
    </source>
</evidence>
<dbReference type="EMBL" id="QUTB01004182">
    <property type="protein sequence ID" value="RHY63618.1"/>
    <property type="molecule type" value="Genomic_DNA"/>
</dbReference>
<dbReference type="Proteomes" id="UP000265427">
    <property type="component" value="Unassembled WGS sequence"/>
</dbReference>